<sequence>MDRGDKNHPEPEPQQKRDEHQRVVLEQAAEACGVPSARKHTPFAVEVAYLGGQVVKRVEPRTLENQKHRAQRQNEHVSGRVVAACPPAFDGSALRRGQRAGIIEIKAGGVHESEFLRVGGPCLRNIIARAAGQNEDLVHDRQAKKPLRIEEPAQSHACKLFERASQRVRTKIARRAGHSEQQQNVHGRRPEPPLLDEKDVEDVSFRGEVVVRRFPGRSKPYQLAE</sequence>
<dbReference type="EMBL" id="JAHLVD010000011">
    <property type="protein sequence ID" value="KAG7847350.1"/>
    <property type="molecule type" value="Genomic_DNA"/>
</dbReference>
<proteinExistence type="predicted"/>
<evidence type="ECO:0000313" key="2">
    <source>
        <dbReference type="EMBL" id="KAG7847350.1"/>
    </source>
</evidence>
<dbReference type="Proteomes" id="UP001197328">
    <property type="component" value="Unassembled WGS sequence"/>
</dbReference>
<protein>
    <submittedName>
        <fullName evidence="2">Uncharacterized protein</fullName>
    </submittedName>
</protein>
<evidence type="ECO:0000256" key="1">
    <source>
        <dbReference type="SAM" id="MobiDB-lite"/>
    </source>
</evidence>
<accession>A0ABQ7RTJ1</accession>
<name>A0ABQ7RTJ1_PICAN</name>
<feature type="region of interest" description="Disordered" evidence="1">
    <location>
        <begin position="173"/>
        <end position="200"/>
    </location>
</feature>
<feature type="compositionally biased region" description="Basic and acidic residues" evidence="1">
    <location>
        <begin position="188"/>
        <end position="200"/>
    </location>
</feature>
<feature type="region of interest" description="Disordered" evidence="1">
    <location>
        <begin position="1"/>
        <end position="21"/>
    </location>
</feature>
<organism evidence="2 3">
    <name type="scientific">Pichia angusta</name>
    <name type="common">Yeast</name>
    <name type="synonym">Hansenula polymorpha</name>
    <dbReference type="NCBI Taxonomy" id="870730"/>
    <lineage>
        <taxon>Eukaryota</taxon>
        <taxon>Fungi</taxon>
        <taxon>Dikarya</taxon>
        <taxon>Ascomycota</taxon>
        <taxon>Saccharomycotina</taxon>
        <taxon>Pichiomycetes</taxon>
        <taxon>Pichiales</taxon>
        <taxon>Pichiaceae</taxon>
        <taxon>Ogataea</taxon>
    </lineage>
</organism>
<gene>
    <name evidence="2" type="ORF">KL940_004096</name>
</gene>
<reference evidence="2 3" key="1">
    <citation type="journal article" date="2021" name="G3 (Bethesda)">
        <title>Genomic diversity, chromosomal rearrangements, and interspecies hybridization in the ogataea polymorpha species complex.</title>
        <authorList>
            <person name="Hanson S.J."/>
            <person name="Cinneide E.O."/>
            <person name="Salzberg L.I."/>
            <person name="Wolfe K.H."/>
            <person name="McGowan J."/>
            <person name="Fitzpatrick D.A."/>
            <person name="Matlin K."/>
        </authorList>
    </citation>
    <scope>NUCLEOTIDE SEQUENCE [LARGE SCALE GENOMIC DNA]</scope>
    <source>
        <strain evidence="2">51-138</strain>
    </source>
</reference>
<evidence type="ECO:0000313" key="3">
    <source>
        <dbReference type="Proteomes" id="UP001197328"/>
    </source>
</evidence>
<keyword evidence="3" id="KW-1185">Reference proteome</keyword>
<comment type="caution">
    <text evidence="2">The sequence shown here is derived from an EMBL/GenBank/DDBJ whole genome shotgun (WGS) entry which is preliminary data.</text>
</comment>